<dbReference type="RefSeq" id="WP_270687457.1">
    <property type="nucleotide sequence ID" value="NZ_JAQFWQ010000058.1"/>
</dbReference>
<dbReference type="InterPro" id="IPR018946">
    <property type="entry name" value="PhoD-like_MPP"/>
</dbReference>
<dbReference type="InterPro" id="IPR038607">
    <property type="entry name" value="PhoD-like_sf"/>
</dbReference>
<dbReference type="Gene3D" id="3.60.21.70">
    <property type="entry name" value="PhoD-like phosphatase"/>
    <property type="match status" value="1"/>
</dbReference>
<feature type="domain" description="PhoD-like phosphatase metallophosphatase" evidence="2">
    <location>
        <begin position="160"/>
        <end position="499"/>
    </location>
</feature>
<feature type="region of interest" description="Disordered" evidence="1">
    <location>
        <begin position="191"/>
        <end position="217"/>
    </location>
</feature>
<dbReference type="InterPro" id="IPR029052">
    <property type="entry name" value="Metallo-depent_PP-like"/>
</dbReference>
<proteinExistence type="predicted"/>
<dbReference type="Pfam" id="PF09423">
    <property type="entry name" value="PhoD"/>
    <property type="match status" value="1"/>
</dbReference>
<comment type="caution">
    <text evidence="4">The sequence shown here is derived from an EMBL/GenBank/DDBJ whole genome shotgun (WGS) entry which is preliminary data.</text>
</comment>
<keyword evidence="5" id="KW-1185">Reference proteome</keyword>
<feature type="compositionally biased region" description="Gly residues" evidence="1">
    <location>
        <begin position="197"/>
        <end position="206"/>
    </location>
</feature>
<name>A0ABT4U7S4_9ACTN</name>
<evidence type="ECO:0000313" key="5">
    <source>
        <dbReference type="Proteomes" id="UP001527866"/>
    </source>
</evidence>
<sequence>MDVGADLRLGPVLRKTTPTTATVWVETGAPAEVAVTAGGVRARSRTFTVHGHHYALCELQGLAPGSSTPYTVEVDGAQVWPDPASEHPPSLVRTPPEGREAPVRLAFGSCRTPIDHSPGAVRRYGSDMLRAYGRRLARLRRDAGAGDGADGRGPDGDGAAAAEEPAVLLLIGDQVYADELQPGMKEFLARRRSQAAGDGGGSGTGAGPDARARAEARPPADEVVFFDEYAELYRRSWSDPDVRWLLSTVPTLMLFDDHDVRDDWNTSGAWRAEMDASPWWRHRIVSGLGSYWVYQHLGNLSAEERAEDPLYGEVLKASSGEGAAAGNDAAEALDAAALGWHEEPQSRVWSHEHRLGPARLLMVDTRAGRDVADERRRDILGAPGAAWLDERVTGDADHLLIASTLPFLLPKAVHRLEAWDEALASGAWGERLRGPAEKLRRALDLEHWSAFGRSFGSVSRALVELASGTRGNPPATALFLSGDVHFSYLARARPSRRAAREGAPGGGTRIAQLVSSPLCNRLPTKFRWAARLSAAAPTAWAGWIMARTAGVRPPLLEWGLDEGPWFDNAIAELALDGRRAEVVWLRGRDGASGDLQIDEEGPHEV</sequence>
<protein>
    <submittedName>
        <fullName evidence="4">Alkaline phosphatase D family protein</fullName>
    </submittedName>
</protein>
<dbReference type="Pfam" id="PF25077">
    <property type="entry name" value="DUF7800"/>
    <property type="match status" value="1"/>
</dbReference>
<dbReference type="PANTHER" id="PTHR37031:SF2">
    <property type="entry name" value="PHOD-LIKE PHOSPHATASE METALLOPHOSPHATASE DOMAIN-CONTAINING PROTEIN"/>
    <property type="match status" value="1"/>
</dbReference>
<feature type="domain" description="DUF7800" evidence="3">
    <location>
        <begin position="5"/>
        <end position="90"/>
    </location>
</feature>
<dbReference type="Proteomes" id="UP001527866">
    <property type="component" value="Unassembled WGS sequence"/>
</dbReference>
<organism evidence="4 5">
    <name type="scientific">Nocardiopsis endophytica</name>
    <dbReference type="NCBI Taxonomy" id="3018445"/>
    <lineage>
        <taxon>Bacteria</taxon>
        <taxon>Bacillati</taxon>
        <taxon>Actinomycetota</taxon>
        <taxon>Actinomycetes</taxon>
        <taxon>Streptosporangiales</taxon>
        <taxon>Nocardiopsidaceae</taxon>
        <taxon>Nocardiopsis</taxon>
    </lineage>
</organism>
<gene>
    <name evidence="4" type="ORF">O4J56_19205</name>
</gene>
<dbReference type="EMBL" id="JAQFWQ010000058">
    <property type="protein sequence ID" value="MDA2812781.1"/>
    <property type="molecule type" value="Genomic_DNA"/>
</dbReference>
<evidence type="ECO:0000256" key="1">
    <source>
        <dbReference type="SAM" id="MobiDB-lite"/>
    </source>
</evidence>
<evidence type="ECO:0000313" key="4">
    <source>
        <dbReference type="EMBL" id="MDA2812781.1"/>
    </source>
</evidence>
<evidence type="ECO:0000259" key="2">
    <source>
        <dbReference type="Pfam" id="PF09423"/>
    </source>
</evidence>
<dbReference type="InterPro" id="IPR056702">
    <property type="entry name" value="DUF7800"/>
</dbReference>
<dbReference type="PANTHER" id="PTHR37031">
    <property type="entry name" value="METALLOPHOSPHATASE BINDING DOMAIN PROTEIN"/>
    <property type="match status" value="1"/>
</dbReference>
<evidence type="ECO:0000259" key="3">
    <source>
        <dbReference type="Pfam" id="PF25077"/>
    </source>
</evidence>
<reference evidence="4 5" key="1">
    <citation type="submission" date="2023-01" db="EMBL/GenBank/DDBJ databases">
        <title>Draft genome sequence of Nocardiopsis sp. RSe5-2 isolated from halophytes.</title>
        <authorList>
            <person name="Duangmal K."/>
            <person name="Chantavorakit T."/>
        </authorList>
    </citation>
    <scope>NUCLEOTIDE SEQUENCE [LARGE SCALE GENOMIC DNA]</scope>
    <source>
        <strain evidence="4 5">RSe5-2</strain>
    </source>
</reference>
<accession>A0ABT4U7S4</accession>
<dbReference type="SUPFAM" id="SSF56300">
    <property type="entry name" value="Metallo-dependent phosphatases"/>
    <property type="match status" value="1"/>
</dbReference>